<evidence type="ECO:0000313" key="10">
    <source>
        <dbReference type="Proteomes" id="UP000199435"/>
    </source>
</evidence>
<dbReference type="GO" id="GO:0015833">
    <property type="term" value="P:peptide transport"/>
    <property type="evidence" value="ECO:0007669"/>
    <property type="project" value="InterPro"/>
</dbReference>
<comment type="similarity">
    <text evidence="2">Belongs to the ABC transporter superfamily.</text>
</comment>
<dbReference type="FunFam" id="3.40.50.300:FF:000016">
    <property type="entry name" value="Oligopeptide ABC transporter ATP-binding component"/>
    <property type="match status" value="1"/>
</dbReference>
<protein>
    <submittedName>
        <fullName evidence="9">Peptide/nickel transport system ATP-binding protein</fullName>
    </submittedName>
</protein>
<keyword evidence="7" id="KW-0472">Membrane</keyword>
<evidence type="ECO:0000256" key="3">
    <source>
        <dbReference type="ARBA" id="ARBA00022448"/>
    </source>
</evidence>
<dbReference type="PANTHER" id="PTHR43297">
    <property type="entry name" value="OLIGOPEPTIDE TRANSPORT ATP-BINDING PROTEIN APPD"/>
    <property type="match status" value="1"/>
</dbReference>
<dbReference type="RefSeq" id="WP_245298082.1">
    <property type="nucleotide sequence ID" value="NZ_FMAH01000027.1"/>
</dbReference>
<evidence type="ECO:0000256" key="7">
    <source>
        <dbReference type="ARBA" id="ARBA00023136"/>
    </source>
</evidence>
<keyword evidence="6 9" id="KW-0067">ATP-binding</keyword>
<dbReference type="GO" id="GO:0005524">
    <property type="term" value="F:ATP binding"/>
    <property type="evidence" value="ECO:0007669"/>
    <property type="project" value="UniProtKB-KW"/>
</dbReference>
<dbReference type="Pfam" id="PF00005">
    <property type="entry name" value="ABC_tran"/>
    <property type="match status" value="1"/>
</dbReference>
<sequence>MRVSIRSPKGETEIVRGIDLDVGRGEILGLVGESGCGKSITWLTIMRVLGKQVATSGSVTFGRHELLGAEERVMASLRGRHIAMIGQDATASLNPIKTIGFQLVETLRHHQGFDGTTARAQAKRLLDQVRVPAADRRLGQYPHELSGGTNQRVAIAIALAGTPDLLIADEPTTALDVTVQAQILDLLREIRKETGMSMVLISHDLGVVRETSDRIAVMYAGRIVEIAPAEGFWMNASHPYTRGLLDAAPDIDEPIGRLRAIPGSVPAPNAIPAGCAFQDRCSLKQGICMSSVPQLEPPLASHRSACHAVAAGEKRPASMSLENSA</sequence>
<keyword evidence="4" id="KW-1003">Cell membrane</keyword>
<dbReference type="PANTHER" id="PTHR43297:SF2">
    <property type="entry name" value="DIPEPTIDE TRANSPORT ATP-BINDING PROTEIN DPPD"/>
    <property type="match status" value="1"/>
</dbReference>
<dbReference type="InterPro" id="IPR003593">
    <property type="entry name" value="AAA+_ATPase"/>
</dbReference>
<dbReference type="InterPro" id="IPR013563">
    <property type="entry name" value="Oligopep_ABC_C"/>
</dbReference>
<dbReference type="PROSITE" id="PS50893">
    <property type="entry name" value="ABC_TRANSPORTER_2"/>
    <property type="match status" value="1"/>
</dbReference>
<dbReference type="GO" id="GO:0055085">
    <property type="term" value="P:transmembrane transport"/>
    <property type="evidence" value="ECO:0007669"/>
    <property type="project" value="UniProtKB-ARBA"/>
</dbReference>
<keyword evidence="3" id="KW-0813">Transport</keyword>
<evidence type="ECO:0000259" key="8">
    <source>
        <dbReference type="PROSITE" id="PS50893"/>
    </source>
</evidence>
<dbReference type="GO" id="GO:0016887">
    <property type="term" value="F:ATP hydrolysis activity"/>
    <property type="evidence" value="ECO:0007669"/>
    <property type="project" value="InterPro"/>
</dbReference>
<dbReference type="CDD" id="cd03257">
    <property type="entry name" value="ABC_NikE_OppD_transporters"/>
    <property type="match status" value="1"/>
</dbReference>
<keyword evidence="10" id="KW-1185">Reference proteome</keyword>
<evidence type="ECO:0000256" key="6">
    <source>
        <dbReference type="ARBA" id="ARBA00022840"/>
    </source>
</evidence>
<dbReference type="Pfam" id="PF08352">
    <property type="entry name" value="oligo_HPY"/>
    <property type="match status" value="1"/>
</dbReference>
<name>A0A1C3WDE7_9HYPH</name>
<dbReference type="InterPro" id="IPR003439">
    <property type="entry name" value="ABC_transporter-like_ATP-bd"/>
</dbReference>
<dbReference type="STRING" id="411945.GA0061102_102773"/>
<dbReference type="InterPro" id="IPR050388">
    <property type="entry name" value="ABC_Ni/Peptide_Import"/>
</dbReference>
<evidence type="ECO:0000256" key="2">
    <source>
        <dbReference type="ARBA" id="ARBA00005417"/>
    </source>
</evidence>
<evidence type="ECO:0000313" key="9">
    <source>
        <dbReference type="EMBL" id="SCB38182.1"/>
    </source>
</evidence>
<dbReference type="GO" id="GO:0005886">
    <property type="term" value="C:plasma membrane"/>
    <property type="evidence" value="ECO:0007669"/>
    <property type="project" value="UniProtKB-SubCell"/>
</dbReference>
<accession>A0A1C3WDE7</accession>
<dbReference type="AlphaFoldDB" id="A0A1C3WDE7"/>
<evidence type="ECO:0000256" key="4">
    <source>
        <dbReference type="ARBA" id="ARBA00022475"/>
    </source>
</evidence>
<comment type="subcellular location">
    <subcellularLocation>
        <location evidence="1">Cell inner membrane</location>
        <topology evidence="1">Peripheral membrane protein</topology>
    </subcellularLocation>
</comment>
<dbReference type="Proteomes" id="UP000199435">
    <property type="component" value="Unassembled WGS sequence"/>
</dbReference>
<organism evidence="9 10">
    <name type="scientific">Rhizobium miluonense</name>
    <dbReference type="NCBI Taxonomy" id="411945"/>
    <lineage>
        <taxon>Bacteria</taxon>
        <taxon>Pseudomonadati</taxon>
        <taxon>Pseudomonadota</taxon>
        <taxon>Alphaproteobacteria</taxon>
        <taxon>Hyphomicrobiales</taxon>
        <taxon>Rhizobiaceae</taxon>
        <taxon>Rhizobium/Agrobacterium group</taxon>
        <taxon>Rhizobium</taxon>
    </lineage>
</organism>
<dbReference type="InterPro" id="IPR027417">
    <property type="entry name" value="P-loop_NTPase"/>
</dbReference>
<dbReference type="SUPFAM" id="SSF52540">
    <property type="entry name" value="P-loop containing nucleoside triphosphate hydrolases"/>
    <property type="match status" value="1"/>
</dbReference>
<dbReference type="EMBL" id="FMAH01000027">
    <property type="protein sequence ID" value="SCB38182.1"/>
    <property type="molecule type" value="Genomic_DNA"/>
</dbReference>
<reference evidence="10" key="1">
    <citation type="submission" date="2016-08" db="EMBL/GenBank/DDBJ databases">
        <authorList>
            <person name="Varghese N."/>
            <person name="Submissions Spin"/>
        </authorList>
    </citation>
    <scope>NUCLEOTIDE SEQUENCE [LARGE SCALE GENOMIC DNA]</scope>
    <source>
        <strain evidence="10">HAMBI 2971</strain>
    </source>
</reference>
<evidence type="ECO:0000256" key="1">
    <source>
        <dbReference type="ARBA" id="ARBA00004417"/>
    </source>
</evidence>
<evidence type="ECO:0000256" key="5">
    <source>
        <dbReference type="ARBA" id="ARBA00022741"/>
    </source>
</evidence>
<dbReference type="NCBIfam" id="TIGR01727">
    <property type="entry name" value="oligo_HPY"/>
    <property type="match status" value="1"/>
</dbReference>
<feature type="domain" description="ABC transporter" evidence="8">
    <location>
        <begin position="1"/>
        <end position="245"/>
    </location>
</feature>
<keyword evidence="5" id="KW-0547">Nucleotide-binding</keyword>
<dbReference type="Gene3D" id="3.40.50.300">
    <property type="entry name" value="P-loop containing nucleotide triphosphate hydrolases"/>
    <property type="match status" value="1"/>
</dbReference>
<gene>
    <name evidence="9" type="ORF">GA0061102_102773</name>
</gene>
<dbReference type="SMART" id="SM00382">
    <property type="entry name" value="AAA"/>
    <property type="match status" value="1"/>
</dbReference>
<proteinExistence type="inferred from homology"/>